<dbReference type="Gene3D" id="3.30.360.10">
    <property type="entry name" value="Dihydrodipicolinate Reductase, domain 2"/>
    <property type="match status" value="1"/>
</dbReference>
<evidence type="ECO:0000259" key="8">
    <source>
        <dbReference type="SMART" id="SM00846"/>
    </source>
</evidence>
<feature type="binding site" evidence="5">
    <location>
        <position position="323"/>
    </location>
    <ligand>
        <name>NAD(+)</name>
        <dbReference type="ChEBI" id="CHEBI:57540"/>
    </ligand>
</feature>
<dbReference type="AlphaFoldDB" id="A0A2M8KCB9"/>
<evidence type="ECO:0000313" key="10">
    <source>
        <dbReference type="Proteomes" id="UP000231648"/>
    </source>
</evidence>
<dbReference type="InterPro" id="IPR020828">
    <property type="entry name" value="GlycerAld_3-P_DH_NAD(P)-bd"/>
</dbReference>
<dbReference type="Proteomes" id="UP000231648">
    <property type="component" value="Unassembled WGS sequence"/>
</dbReference>
<dbReference type="Pfam" id="PF00044">
    <property type="entry name" value="Gp_dh_N"/>
    <property type="match status" value="1"/>
</dbReference>
<proteinExistence type="inferred from homology"/>
<name>A0A2M8KCB9_9BACT</name>
<dbReference type="GO" id="GO:0016620">
    <property type="term" value="F:oxidoreductase activity, acting on the aldehyde or oxo group of donors, NAD or NADP as acceptor"/>
    <property type="evidence" value="ECO:0007669"/>
    <property type="project" value="InterPro"/>
</dbReference>
<keyword evidence="2" id="KW-0560">Oxidoreductase</keyword>
<dbReference type="SUPFAM" id="SSF55347">
    <property type="entry name" value="Glyceraldehyde-3-phosphate dehydrogenase-like, C-terminal domain"/>
    <property type="match status" value="1"/>
</dbReference>
<evidence type="ECO:0000256" key="4">
    <source>
        <dbReference type="PIRSR" id="PIRSR000149-2"/>
    </source>
</evidence>
<evidence type="ECO:0000256" key="6">
    <source>
        <dbReference type="PIRSR" id="PIRSR000149-4"/>
    </source>
</evidence>
<sequence>MFIKVAINGFGRIGRTFFRLANERHELRVVAINDLADLENLAYLLKHDSVYRDYSHKVLTDLKTKKLIVDNQRIEFLQEKDPTKLPWGKLGVDVVVEATGFFETFEGASAHLKAGARRVVITAPAKDDDESMKLGATVLLGVNEKDMAKVKITSNGSCTTNAVAPVVAVLSEKPGIKKAVLNTVHAYTATQKIVDGPDTKDWRRGRAGAISLVPSTTGAAIAVTKAVKNLKGIFDGIAIRTPVPTVSLADITFVANKKTSVEEINSILIEAAKKPHWKGILGVSKEQLVSSDLIGITTASIVDLNFTKVIDEDLVKILAWYDNEWGYSASLVEHVIKAGKLISKKP</sequence>
<dbReference type="EMBL" id="PFDX01000014">
    <property type="protein sequence ID" value="PJE57544.1"/>
    <property type="molecule type" value="Genomic_DNA"/>
</dbReference>
<organism evidence="9 10">
    <name type="scientific">Candidatus Portnoybacteria bacterium CG10_big_fil_rev_8_21_14_0_10_38_18</name>
    <dbReference type="NCBI Taxonomy" id="1974813"/>
    <lineage>
        <taxon>Bacteria</taxon>
        <taxon>Candidatus Portnoyibacteriota</taxon>
    </lineage>
</organism>
<feature type="binding site" evidence="5">
    <location>
        <begin position="12"/>
        <end position="13"/>
    </location>
    <ligand>
        <name>NAD(+)</name>
        <dbReference type="ChEBI" id="CHEBI:57540"/>
    </ligand>
</feature>
<evidence type="ECO:0000256" key="7">
    <source>
        <dbReference type="RuleBase" id="RU000397"/>
    </source>
</evidence>
<dbReference type="SMART" id="SM00846">
    <property type="entry name" value="Gp_dh_N"/>
    <property type="match status" value="1"/>
</dbReference>
<feature type="binding site" evidence="5">
    <location>
        <position position="34"/>
    </location>
    <ligand>
        <name>NAD(+)</name>
        <dbReference type="ChEBI" id="CHEBI:57540"/>
    </ligand>
</feature>
<protein>
    <submittedName>
        <fullName evidence="9">Type I glyceraldehyde-3-phosphate dehydrogenase</fullName>
    </submittedName>
</protein>
<evidence type="ECO:0000256" key="1">
    <source>
        <dbReference type="ARBA" id="ARBA00007406"/>
    </source>
</evidence>
<accession>A0A2M8KCB9</accession>
<evidence type="ECO:0000256" key="5">
    <source>
        <dbReference type="PIRSR" id="PIRSR000149-3"/>
    </source>
</evidence>
<evidence type="ECO:0000256" key="3">
    <source>
        <dbReference type="PIRSR" id="PIRSR000149-1"/>
    </source>
</evidence>
<dbReference type="PIRSF" id="PIRSF000149">
    <property type="entry name" value="GAP_DH"/>
    <property type="match status" value="1"/>
</dbReference>
<dbReference type="GO" id="GO:0006006">
    <property type="term" value="P:glucose metabolic process"/>
    <property type="evidence" value="ECO:0007669"/>
    <property type="project" value="InterPro"/>
</dbReference>
<feature type="active site" description="Nucleophile" evidence="3">
    <location>
        <position position="158"/>
    </location>
</feature>
<dbReference type="FunFam" id="3.40.50.720:FF:000001">
    <property type="entry name" value="Glyceraldehyde-3-phosphate dehydrogenase"/>
    <property type="match status" value="1"/>
</dbReference>
<dbReference type="InterPro" id="IPR020829">
    <property type="entry name" value="GlycerAld_3-P_DH_cat"/>
</dbReference>
<dbReference type="SUPFAM" id="SSF51735">
    <property type="entry name" value="NAD(P)-binding Rossmann-fold domains"/>
    <property type="match status" value="1"/>
</dbReference>
<keyword evidence="5" id="KW-0547">Nucleotide-binding</keyword>
<dbReference type="CDD" id="cd05214">
    <property type="entry name" value="GAPDH_I_N"/>
    <property type="match status" value="1"/>
</dbReference>
<feature type="domain" description="Glyceraldehyde 3-phosphate dehydrogenase NAD(P) binding" evidence="8">
    <location>
        <begin position="3"/>
        <end position="158"/>
    </location>
</feature>
<reference evidence="10" key="1">
    <citation type="submission" date="2017-09" db="EMBL/GenBank/DDBJ databases">
        <title>Depth-based differentiation of microbial function through sediment-hosted aquifers and enrichment of novel symbionts in the deep terrestrial subsurface.</title>
        <authorList>
            <person name="Probst A.J."/>
            <person name="Ladd B."/>
            <person name="Jarett J.K."/>
            <person name="Geller-Mcgrath D.E."/>
            <person name="Sieber C.M.K."/>
            <person name="Emerson J.B."/>
            <person name="Anantharaman K."/>
            <person name="Thomas B.C."/>
            <person name="Malmstrom R."/>
            <person name="Stieglmeier M."/>
            <person name="Klingl A."/>
            <person name="Woyke T."/>
            <person name="Ryan C.M."/>
            <person name="Banfield J.F."/>
        </authorList>
    </citation>
    <scope>NUCLEOTIDE SEQUENCE [LARGE SCALE GENOMIC DNA]</scope>
</reference>
<dbReference type="PRINTS" id="PR00078">
    <property type="entry name" value="G3PDHDRGNASE"/>
</dbReference>
<dbReference type="GO" id="GO:0050661">
    <property type="term" value="F:NADP binding"/>
    <property type="evidence" value="ECO:0007669"/>
    <property type="project" value="InterPro"/>
</dbReference>
<comment type="caution">
    <text evidence="9">The sequence shown here is derived from an EMBL/GenBank/DDBJ whole genome shotgun (WGS) entry which is preliminary data.</text>
</comment>
<feature type="binding site" evidence="4">
    <location>
        <position position="188"/>
    </location>
    <ligand>
        <name>D-glyceraldehyde 3-phosphate</name>
        <dbReference type="ChEBI" id="CHEBI:59776"/>
    </ligand>
</feature>
<feature type="site" description="Activates thiol group during catalysis" evidence="6">
    <location>
        <position position="185"/>
    </location>
</feature>
<evidence type="ECO:0000256" key="2">
    <source>
        <dbReference type="ARBA" id="ARBA00023002"/>
    </source>
</evidence>
<gene>
    <name evidence="9" type="primary">gap</name>
    <name evidence="9" type="ORF">COU82_01390</name>
</gene>
<feature type="binding site" evidence="4">
    <location>
        <position position="240"/>
    </location>
    <ligand>
        <name>D-glyceraldehyde 3-phosphate</name>
        <dbReference type="ChEBI" id="CHEBI:59776"/>
    </ligand>
</feature>
<dbReference type="InterPro" id="IPR006424">
    <property type="entry name" value="Glyceraldehyde-3-P_DH_1"/>
</dbReference>
<dbReference type="CDD" id="cd18126">
    <property type="entry name" value="GAPDH_I_C"/>
    <property type="match status" value="1"/>
</dbReference>
<feature type="binding site" evidence="4">
    <location>
        <begin position="157"/>
        <end position="159"/>
    </location>
    <ligand>
        <name>D-glyceraldehyde 3-phosphate</name>
        <dbReference type="ChEBI" id="CHEBI:59776"/>
    </ligand>
</feature>
<dbReference type="PANTHER" id="PTHR43148">
    <property type="entry name" value="GLYCERALDEHYDE-3-PHOSPHATE DEHYDROGENASE 2"/>
    <property type="match status" value="1"/>
</dbReference>
<dbReference type="Gene3D" id="3.40.50.720">
    <property type="entry name" value="NAD(P)-binding Rossmann-like Domain"/>
    <property type="match status" value="1"/>
</dbReference>
<evidence type="ECO:0000313" key="9">
    <source>
        <dbReference type="EMBL" id="PJE57544.1"/>
    </source>
</evidence>
<comment type="similarity">
    <text evidence="1 7">Belongs to the glyceraldehyde-3-phosphate dehydrogenase family.</text>
</comment>
<dbReference type="GO" id="GO:0051287">
    <property type="term" value="F:NAD binding"/>
    <property type="evidence" value="ECO:0007669"/>
    <property type="project" value="InterPro"/>
</dbReference>
<dbReference type="InterPro" id="IPR036291">
    <property type="entry name" value="NAD(P)-bd_dom_sf"/>
</dbReference>
<dbReference type="NCBIfam" id="TIGR01534">
    <property type="entry name" value="GAPDH-I"/>
    <property type="match status" value="1"/>
</dbReference>
<keyword evidence="5" id="KW-0520">NAD</keyword>
<feature type="binding site" evidence="4">
    <location>
        <begin position="217"/>
        <end position="218"/>
    </location>
    <ligand>
        <name>D-glyceraldehyde 3-phosphate</name>
        <dbReference type="ChEBI" id="CHEBI:59776"/>
    </ligand>
</feature>
<dbReference type="FunFam" id="3.30.360.10:FF:000002">
    <property type="entry name" value="Glyceraldehyde-3-phosphate dehydrogenase"/>
    <property type="match status" value="1"/>
</dbReference>
<dbReference type="InterPro" id="IPR020831">
    <property type="entry name" value="GlycerAld/Erythrose_P_DH"/>
</dbReference>
<dbReference type="Pfam" id="PF02800">
    <property type="entry name" value="Gp_dh_C"/>
    <property type="match status" value="1"/>
</dbReference>
<feature type="binding site" evidence="5">
    <location>
        <position position="122"/>
    </location>
    <ligand>
        <name>NAD(+)</name>
        <dbReference type="ChEBI" id="CHEBI:57540"/>
    </ligand>
</feature>